<feature type="compositionally biased region" description="Low complexity" evidence="1">
    <location>
        <begin position="268"/>
        <end position="288"/>
    </location>
</feature>
<evidence type="ECO:0000313" key="3">
    <source>
        <dbReference type="Proteomes" id="UP000324800"/>
    </source>
</evidence>
<sequence>MGNECPFPAFKYTYLPPATICWSEYFRQCSLNYNKNLGDLFKRQFKGKIVEWEGAVTSVSSDNAKLIMNPSEATITRSEVTVKFPPEVNKGASPPFQLNSKVRFRGVLDDFGLLSNHQVSAVRLDAAHPPDYQLTYGAFLQIFGADAQGAAPNNFLKFWKNQPIVLEVSFMKFKEAPEYNLEGCSHKLDFKLSSMFKDFPEEPIRMLVPSARQDLFNKCVNARPDQIFNVQAHFLIRNDKHTLFLERIDGPLIKASNAIPFSGVNPTGQYQQQQYQQQQQQLQGQMQGSVVPIGGNVNPQQQSNPNLPIVLPKPPTRPIGTITPSAPPLEDDDYSYDSNTRMNDNTNSANQLPKPPDILPSQPNYQSSSISSVSGASNDGLEPYPSLTPIGSNDSNTNTNKDQNQKSPNDNADYGYPYTIFNMDPEYVEFIEIDDVQKKINKKKDYYSTILLVQVIDKLIWSFEVIVSNMGYYGKAVGIVRDSYGIPAKANYYWKPHTDYIAAFCGGNNYVWYKGQGTLDNDLFEENKIVRLEFDSFKGTLILFIDNVQQPVYISGIKEKVRFIV</sequence>
<feature type="compositionally biased region" description="Polar residues" evidence="1">
    <location>
        <begin position="297"/>
        <end position="306"/>
    </location>
</feature>
<proteinExistence type="predicted"/>
<organism evidence="2 3">
    <name type="scientific">Streblomastix strix</name>
    <dbReference type="NCBI Taxonomy" id="222440"/>
    <lineage>
        <taxon>Eukaryota</taxon>
        <taxon>Metamonada</taxon>
        <taxon>Preaxostyla</taxon>
        <taxon>Oxymonadida</taxon>
        <taxon>Streblomastigidae</taxon>
        <taxon>Streblomastix</taxon>
    </lineage>
</organism>
<feature type="compositionally biased region" description="Low complexity" evidence="1">
    <location>
        <begin position="367"/>
        <end position="377"/>
    </location>
</feature>
<gene>
    <name evidence="2" type="ORF">EZS28_003767</name>
</gene>
<dbReference type="OrthoDB" id="10596667at2759"/>
<protein>
    <recommendedName>
        <fullName evidence="4">B30.2/SPRY domain-containing protein</fullName>
    </recommendedName>
</protein>
<reference evidence="2 3" key="1">
    <citation type="submission" date="2019-03" db="EMBL/GenBank/DDBJ databases">
        <title>Single cell metagenomics reveals metabolic interactions within the superorganism composed of flagellate Streblomastix strix and complex community of Bacteroidetes bacteria on its surface.</title>
        <authorList>
            <person name="Treitli S.C."/>
            <person name="Kolisko M."/>
            <person name="Husnik F."/>
            <person name="Keeling P."/>
            <person name="Hampl V."/>
        </authorList>
    </citation>
    <scope>NUCLEOTIDE SEQUENCE [LARGE SCALE GENOMIC DNA]</scope>
    <source>
        <strain evidence="2">ST1C</strain>
    </source>
</reference>
<evidence type="ECO:0000313" key="2">
    <source>
        <dbReference type="EMBL" id="KAA6400708.1"/>
    </source>
</evidence>
<comment type="caution">
    <text evidence="2">The sequence shown here is derived from an EMBL/GenBank/DDBJ whole genome shotgun (WGS) entry which is preliminary data.</text>
</comment>
<accession>A0A5J4X026</accession>
<feature type="compositionally biased region" description="Polar residues" evidence="1">
    <location>
        <begin position="389"/>
        <end position="410"/>
    </location>
</feature>
<feature type="region of interest" description="Disordered" evidence="1">
    <location>
        <begin position="264"/>
        <end position="412"/>
    </location>
</feature>
<evidence type="ECO:0000256" key="1">
    <source>
        <dbReference type="SAM" id="MobiDB-lite"/>
    </source>
</evidence>
<evidence type="ECO:0008006" key="4">
    <source>
        <dbReference type="Google" id="ProtNLM"/>
    </source>
</evidence>
<name>A0A5J4X026_9EUKA</name>
<dbReference type="AlphaFoldDB" id="A0A5J4X026"/>
<feature type="compositionally biased region" description="Polar residues" evidence="1">
    <location>
        <begin position="336"/>
        <end position="351"/>
    </location>
</feature>
<dbReference type="Proteomes" id="UP000324800">
    <property type="component" value="Unassembled WGS sequence"/>
</dbReference>
<dbReference type="EMBL" id="SNRW01000516">
    <property type="protein sequence ID" value="KAA6400708.1"/>
    <property type="molecule type" value="Genomic_DNA"/>
</dbReference>